<keyword evidence="3" id="KW-1003">Cell membrane</keyword>
<feature type="transmembrane region" description="Helical" evidence="12">
    <location>
        <begin position="140"/>
        <end position="158"/>
    </location>
</feature>
<feature type="compositionally biased region" description="Polar residues" evidence="11">
    <location>
        <begin position="403"/>
        <end position="427"/>
    </location>
</feature>
<keyword evidence="7 12" id="KW-0472">Membrane</keyword>
<dbReference type="AlphaFoldDB" id="A0A8B7P5R8"/>
<dbReference type="Proteomes" id="UP000694843">
    <property type="component" value="Unplaced"/>
</dbReference>
<evidence type="ECO:0000256" key="12">
    <source>
        <dbReference type="SAM" id="Phobius"/>
    </source>
</evidence>
<reference evidence="15" key="1">
    <citation type="submission" date="2025-08" db="UniProtKB">
        <authorList>
            <consortium name="RefSeq"/>
        </authorList>
    </citation>
    <scope>IDENTIFICATION</scope>
    <source>
        <tissue evidence="15">Whole organism</tissue>
    </source>
</reference>
<evidence type="ECO:0000259" key="13">
    <source>
        <dbReference type="PROSITE" id="PS50262"/>
    </source>
</evidence>
<dbReference type="PRINTS" id="PR00237">
    <property type="entry name" value="GPCRRHODOPSN"/>
</dbReference>
<accession>A0A8B7P5R8</accession>
<evidence type="ECO:0000256" key="10">
    <source>
        <dbReference type="RuleBase" id="RU000688"/>
    </source>
</evidence>
<dbReference type="RefSeq" id="XP_018021398.1">
    <property type="nucleotide sequence ID" value="XM_018165909.2"/>
</dbReference>
<keyword evidence="14" id="KW-1185">Reference proteome</keyword>
<feature type="transmembrane region" description="Helical" evidence="12">
    <location>
        <begin position="85"/>
        <end position="110"/>
    </location>
</feature>
<dbReference type="KEGG" id="hazt:108677656"/>
<organism evidence="14 15">
    <name type="scientific">Hyalella azteca</name>
    <name type="common">Amphipod</name>
    <dbReference type="NCBI Taxonomy" id="294128"/>
    <lineage>
        <taxon>Eukaryota</taxon>
        <taxon>Metazoa</taxon>
        <taxon>Ecdysozoa</taxon>
        <taxon>Arthropoda</taxon>
        <taxon>Crustacea</taxon>
        <taxon>Multicrustacea</taxon>
        <taxon>Malacostraca</taxon>
        <taxon>Eumalacostraca</taxon>
        <taxon>Peracarida</taxon>
        <taxon>Amphipoda</taxon>
        <taxon>Senticaudata</taxon>
        <taxon>Talitrida</taxon>
        <taxon>Talitroidea</taxon>
        <taxon>Hyalellidae</taxon>
        <taxon>Hyalella</taxon>
    </lineage>
</organism>
<dbReference type="PANTHER" id="PTHR24228:SF74">
    <property type="entry name" value="G-PROTEIN COUPLED RECEPTORS FAMILY 1 PROFILE DOMAIN-CONTAINING PROTEIN"/>
    <property type="match status" value="1"/>
</dbReference>
<dbReference type="PROSITE" id="PS50262">
    <property type="entry name" value="G_PROTEIN_RECEP_F1_2"/>
    <property type="match status" value="1"/>
</dbReference>
<dbReference type="GO" id="GO:0004930">
    <property type="term" value="F:G protein-coupled receptor activity"/>
    <property type="evidence" value="ECO:0007669"/>
    <property type="project" value="UniProtKB-KW"/>
</dbReference>
<dbReference type="PROSITE" id="PS00237">
    <property type="entry name" value="G_PROTEIN_RECEP_F1_1"/>
    <property type="match status" value="1"/>
</dbReference>
<gene>
    <name evidence="15" type="primary">LOC108677656</name>
</gene>
<keyword evidence="5 12" id="KW-1133">Transmembrane helix</keyword>
<evidence type="ECO:0000256" key="2">
    <source>
        <dbReference type="ARBA" id="ARBA00010663"/>
    </source>
</evidence>
<comment type="similarity">
    <text evidence="2 10">Belongs to the G-protein coupled receptor 1 family.</text>
</comment>
<sequence length="438" mass="49484">MTEPRHDLLSPIANHASSYSGDGSDVFPDTSSQYRAKMEDNIPPDWALSFTVIAAIIIAIVGFLGNLLTMVALPFSHKIRNASTWFVVNLAATECLFCITILPMVAAHLLRLRDEGEPLFSDDGCRAFVFLRYVNVQAELLSIAGVALNRCILIVVPYRYKKIFSPRNTIICIVAIWVVSIVIMLLPLFELYGRFAYNVDTHECDFGDDTHVGKGPRRVYLAIGFLTPALIIVLSYIFIFYKARSSLTKFRRHAAVAADADSATTSLPKDRPAAGLRARDIRIALTILVIFIVFLVCCMPVSVMHYYDDTGMYATTLLLLHPLYWLQYCLNIFIYVFMNKQYRDAYIQYISSWWPRFQEMSRERFLWVEDDPSSDSKRGSKPSTPNAPFRKPSTPSVPFRKASTPSSPFRKASTPSSPFRKASTPNTPARKPLRDEAK</sequence>
<evidence type="ECO:0000256" key="7">
    <source>
        <dbReference type="ARBA" id="ARBA00023136"/>
    </source>
</evidence>
<feature type="transmembrane region" description="Helical" evidence="12">
    <location>
        <begin position="219"/>
        <end position="241"/>
    </location>
</feature>
<dbReference type="OMA" id="IRNASTW"/>
<keyword evidence="9 10" id="KW-0807">Transducer</keyword>
<evidence type="ECO:0000256" key="3">
    <source>
        <dbReference type="ARBA" id="ARBA00022475"/>
    </source>
</evidence>
<evidence type="ECO:0000256" key="8">
    <source>
        <dbReference type="ARBA" id="ARBA00023170"/>
    </source>
</evidence>
<dbReference type="SUPFAM" id="SSF81321">
    <property type="entry name" value="Family A G protein-coupled receptor-like"/>
    <property type="match status" value="1"/>
</dbReference>
<feature type="transmembrane region" description="Helical" evidence="12">
    <location>
        <begin position="283"/>
        <end position="307"/>
    </location>
</feature>
<feature type="transmembrane region" description="Helical" evidence="12">
    <location>
        <begin position="170"/>
        <end position="189"/>
    </location>
</feature>
<evidence type="ECO:0000256" key="1">
    <source>
        <dbReference type="ARBA" id="ARBA00004651"/>
    </source>
</evidence>
<evidence type="ECO:0000313" key="15">
    <source>
        <dbReference type="RefSeq" id="XP_018021398.1"/>
    </source>
</evidence>
<evidence type="ECO:0000313" key="14">
    <source>
        <dbReference type="Proteomes" id="UP000694843"/>
    </source>
</evidence>
<feature type="region of interest" description="Disordered" evidence="11">
    <location>
        <begin position="1"/>
        <end position="25"/>
    </location>
</feature>
<protein>
    <submittedName>
        <fullName evidence="15">Protein trapped in endoderm-1</fullName>
    </submittedName>
</protein>
<comment type="subcellular location">
    <subcellularLocation>
        <location evidence="1">Cell membrane</location>
        <topology evidence="1">Multi-pass membrane protein</topology>
    </subcellularLocation>
</comment>
<keyword evidence="4 10" id="KW-0812">Transmembrane</keyword>
<evidence type="ECO:0000256" key="6">
    <source>
        <dbReference type="ARBA" id="ARBA00023040"/>
    </source>
</evidence>
<dbReference type="GeneID" id="108677656"/>
<feature type="transmembrane region" description="Helical" evidence="12">
    <location>
        <begin position="46"/>
        <end position="73"/>
    </location>
</feature>
<dbReference type="InterPro" id="IPR017452">
    <property type="entry name" value="GPCR_Rhodpsn_7TM"/>
</dbReference>
<dbReference type="PANTHER" id="PTHR24228">
    <property type="entry name" value="B2 BRADYKININ RECEPTOR/ANGIOTENSIN II RECEPTOR"/>
    <property type="match status" value="1"/>
</dbReference>
<feature type="domain" description="G-protein coupled receptors family 1 profile" evidence="13">
    <location>
        <begin position="65"/>
        <end position="335"/>
    </location>
</feature>
<name>A0A8B7P5R8_HYAAZ</name>
<proteinExistence type="inferred from homology"/>
<feature type="transmembrane region" description="Helical" evidence="12">
    <location>
        <begin position="319"/>
        <end position="338"/>
    </location>
</feature>
<evidence type="ECO:0000256" key="4">
    <source>
        <dbReference type="ARBA" id="ARBA00022692"/>
    </source>
</evidence>
<evidence type="ECO:0000256" key="5">
    <source>
        <dbReference type="ARBA" id="ARBA00022989"/>
    </source>
</evidence>
<evidence type="ECO:0000256" key="9">
    <source>
        <dbReference type="ARBA" id="ARBA00023224"/>
    </source>
</evidence>
<dbReference type="Pfam" id="PF00001">
    <property type="entry name" value="7tm_1"/>
    <property type="match status" value="1"/>
</dbReference>
<keyword evidence="6 10" id="KW-0297">G-protein coupled receptor</keyword>
<evidence type="ECO:0000256" key="11">
    <source>
        <dbReference type="SAM" id="MobiDB-lite"/>
    </source>
</evidence>
<keyword evidence="8 10" id="KW-0675">Receptor</keyword>
<dbReference type="OrthoDB" id="6117944at2759"/>
<feature type="region of interest" description="Disordered" evidence="11">
    <location>
        <begin position="370"/>
        <end position="438"/>
    </location>
</feature>
<dbReference type="GO" id="GO:0005886">
    <property type="term" value="C:plasma membrane"/>
    <property type="evidence" value="ECO:0007669"/>
    <property type="project" value="UniProtKB-SubCell"/>
</dbReference>
<dbReference type="Gene3D" id="1.20.1070.10">
    <property type="entry name" value="Rhodopsin 7-helix transmembrane proteins"/>
    <property type="match status" value="1"/>
</dbReference>
<dbReference type="InterPro" id="IPR000276">
    <property type="entry name" value="GPCR_Rhodpsn"/>
</dbReference>